<protein>
    <submittedName>
        <fullName evidence="1">Phosphomevalonate kinase</fullName>
    </submittedName>
</protein>
<keyword evidence="2" id="KW-1185">Reference proteome</keyword>
<evidence type="ECO:0000313" key="2">
    <source>
        <dbReference type="Proteomes" id="UP001055072"/>
    </source>
</evidence>
<comment type="caution">
    <text evidence="1">The sequence shown here is derived from an EMBL/GenBank/DDBJ whole genome shotgun (WGS) entry which is preliminary data.</text>
</comment>
<gene>
    <name evidence="1" type="ORF">BDY19DRAFT_982860</name>
</gene>
<proteinExistence type="predicted"/>
<sequence length="507" mass="54977">MTVVSSPGKVLLAGGYLVLDPKYSGIVVSTSSRFYTVVEDKVRDGARGSESPIQIRVRSPQFVTATWVYLVHVDEAAVRVEQLADDVSTTSTKNKFVQLAIERVLLLALELKGAASLRGQLAAGYDIVIVGDNDFYSQRAQLAARNLQPTLENLFQLPPFLSTGVKLAEVHKTGLGSSAALITSLVSALLLHLSVIPKDSFTSEGGLDSASEGRKLAHNTAQYIHCLAQGKVGSGFDVSSAVFGSQLYTRFDPQVIQPLMEENLGSTQSLSRILSPLNPAWDYRVEPFKLPPQTRLMLADVDAGSDTPSLVGKVLKWRKENSTEANALWDNLDSTNKSLAKTLLKLSSLAEQNSDEYSRVVKYLASLQSVQWLAHPAIPPNELQVIETFAEVHQHSEEIRAKMRDMGSRSDVPIEPPEQTELLDACVSVAGVIGGGVPGAGGYDAIWLLVFEPKDIVDSSQLPSSRVEAVWSSWTKLDVSPLSAKESVAKGVRVENIESIKGLKELL</sequence>
<accession>A0ACB8UF44</accession>
<reference evidence="1" key="1">
    <citation type="journal article" date="2021" name="Environ. Microbiol.">
        <title>Gene family expansions and transcriptome signatures uncover fungal adaptations to wood decay.</title>
        <authorList>
            <person name="Hage H."/>
            <person name="Miyauchi S."/>
            <person name="Viragh M."/>
            <person name="Drula E."/>
            <person name="Min B."/>
            <person name="Chaduli D."/>
            <person name="Navarro D."/>
            <person name="Favel A."/>
            <person name="Norest M."/>
            <person name="Lesage-Meessen L."/>
            <person name="Balint B."/>
            <person name="Merenyi Z."/>
            <person name="de Eugenio L."/>
            <person name="Morin E."/>
            <person name="Martinez A.T."/>
            <person name="Baldrian P."/>
            <person name="Stursova M."/>
            <person name="Martinez M.J."/>
            <person name="Novotny C."/>
            <person name="Magnuson J.K."/>
            <person name="Spatafora J.W."/>
            <person name="Maurice S."/>
            <person name="Pangilinan J."/>
            <person name="Andreopoulos W."/>
            <person name="LaButti K."/>
            <person name="Hundley H."/>
            <person name="Na H."/>
            <person name="Kuo A."/>
            <person name="Barry K."/>
            <person name="Lipzen A."/>
            <person name="Henrissat B."/>
            <person name="Riley R."/>
            <person name="Ahrendt S."/>
            <person name="Nagy L.G."/>
            <person name="Grigoriev I.V."/>
            <person name="Martin F."/>
            <person name="Rosso M.N."/>
        </authorList>
    </citation>
    <scope>NUCLEOTIDE SEQUENCE</scope>
    <source>
        <strain evidence="1">CBS 384.51</strain>
    </source>
</reference>
<name>A0ACB8UF44_9APHY</name>
<organism evidence="1 2">
    <name type="scientific">Irpex rosettiformis</name>
    <dbReference type="NCBI Taxonomy" id="378272"/>
    <lineage>
        <taxon>Eukaryota</taxon>
        <taxon>Fungi</taxon>
        <taxon>Dikarya</taxon>
        <taxon>Basidiomycota</taxon>
        <taxon>Agaricomycotina</taxon>
        <taxon>Agaricomycetes</taxon>
        <taxon>Polyporales</taxon>
        <taxon>Irpicaceae</taxon>
        <taxon>Irpex</taxon>
    </lineage>
</organism>
<evidence type="ECO:0000313" key="1">
    <source>
        <dbReference type="EMBL" id="KAI0092953.1"/>
    </source>
</evidence>
<keyword evidence="1" id="KW-0418">Kinase</keyword>
<dbReference type="EMBL" id="MU274902">
    <property type="protein sequence ID" value="KAI0092953.1"/>
    <property type="molecule type" value="Genomic_DNA"/>
</dbReference>
<keyword evidence="1" id="KW-0808">Transferase</keyword>
<dbReference type="Proteomes" id="UP001055072">
    <property type="component" value="Unassembled WGS sequence"/>
</dbReference>